<dbReference type="InterPro" id="IPR021131">
    <property type="entry name" value="Ribosomal_uL15/eL18"/>
</dbReference>
<dbReference type="Proteomes" id="UP000622317">
    <property type="component" value="Unassembled WGS sequence"/>
</dbReference>
<dbReference type="Pfam" id="PF00828">
    <property type="entry name" value="Ribosomal_L27A"/>
    <property type="match status" value="1"/>
</dbReference>
<protein>
    <recommendedName>
        <fullName evidence="4">Large ribosomal subunit protein uL15</fullName>
    </recommendedName>
</protein>
<dbReference type="GO" id="GO:0003735">
    <property type="term" value="F:structural constituent of ribosome"/>
    <property type="evidence" value="ECO:0007669"/>
    <property type="project" value="InterPro"/>
</dbReference>
<sequence length="150" mass="16016">MRLHNLSNVKGATHRRKRVGCGEGNGHGKTCGRGGKGQTARSGGGIRIGFEGGQMPIFRKLPIRGFNNKNFRTDYESVNVGELSKLDDSVTEVDREALAVAGLVRLNDKPLKILGEGEITKALKVKAVKFSASAKEKIEKAGGEAIVSEA</sequence>
<proteinExistence type="inferred from homology"/>
<keyword evidence="4" id="KW-0694">RNA-binding</keyword>
<dbReference type="InterPro" id="IPR001196">
    <property type="entry name" value="Ribosomal_uL15_CS"/>
</dbReference>
<evidence type="ECO:0000256" key="3">
    <source>
        <dbReference type="ARBA" id="ARBA00023274"/>
    </source>
</evidence>
<dbReference type="PANTHER" id="PTHR12934:SF11">
    <property type="entry name" value="LARGE RIBOSOMAL SUBUNIT PROTEIN UL15M"/>
    <property type="match status" value="1"/>
</dbReference>
<keyword evidence="3 4" id="KW-0687">Ribonucleoprotein</keyword>
<keyword evidence="9" id="KW-1185">Reference proteome</keyword>
<name>A0A927FF40_9BACT</name>
<dbReference type="NCBIfam" id="TIGR01071">
    <property type="entry name" value="rplO_bact"/>
    <property type="match status" value="1"/>
</dbReference>
<feature type="region of interest" description="Disordered" evidence="6">
    <location>
        <begin position="1"/>
        <end position="45"/>
    </location>
</feature>
<evidence type="ECO:0000256" key="2">
    <source>
        <dbReference type="ARBA" id="ARBA00022980"/>
    </source>
</evidence>
<dbReference type="GO" id="GO:0022625">
    <property type="term" value="C:cytosolic large ribosomal subunit"/>
    <property type="evidence" value="ECO:0007669"/>
    <property type="project" value="TreeGrafter"/>
</dbReference>
<comment type="similarity">
    <text evidence="1 4 5">Belongs to the universal ribosomal protein uL15 family.</text>
</comment>
<feature type="compositionally biased region" description="Polar residues" evidence="6">
    <location>
        <begin position="1"/>
        <end position="10"/>
    </location>
</feature>
<accession>A0A927FF40</accession>
<comment type="subunit">
    <text evidence="4">Part of the 50S ribosomal subunit.</text>
</comment>
<keyword evidence="2 4" id="KW-0689">Ribosomal protein</keyword>
<evidence type="ECO:0000259" key="7">
    <source>
        <dbReference type="Pfam" id="PF00828"/>
    </source>
</evidence>
<organism evidence="8 9">
    <name type="scientific">Pelagicoccus enzymogenes</name>
    <dbReference type="NCBI Taxonomy" id="2773457"/>
    <lineage>
        <taxon>Bacteria</taxon>
        <taxon>Pseudomonadati</taxon>
        <taxon>Verrucomicrobiota</taxon>
        <taxon>Opitutia</taxon>
        <taxon>Puniceicoccales</taxon>
        <taxon>Pelagicoccaceae</taxon>
        <taxon>Pelagicoccus</taxon>
    </lineage>
</organism>
<dbReference type="HAMAP" id="MF_01341">
    <property type="entry name" value="Ribosomal_uL15"/>
    <property type="match status" value="1"/>
</dbReference>
<dbReference type="PANTHER" id="PTHR12934">
    <property type="entry name" value="50S RIBOSOMAL PROTEIN L15"/>
    <property type="match status" value="1"/>
</dbReference>
<keyword evidence="4" id="KW-0699">rRNA-binding</keyword>
<feature type="compositionally biased region" description="Gly residues" evidence="6">
    <location>
        <begin position="21"/>
        <end position="45"/>
    </location>
</feature>
<evidence type="ECO:0000313" key="9">
    <source>
        <dbReference type="Proteomes" id="UP000622317"/>
    </source>
</evidence>
<evidence type="ECO:0000256" key="6">
    <source>
        <dbReference type="SAM" id="MobiDB-lite"/>
    </source>
</evidence>
<dbReference type="PROSITE" id="PS00475">
    <property type="entry name" value="RIBOSOMAL_L15"/>
    <property type="match status" value="1"/>
</dbReference>
<reference evidence="8" key="1">
    <citation type="submission" date="2020-09" db="EMBL/GenBank/DDBJ databases">
        <title>Pelagicoccus enzymogenes sp. nov. with an EPS production, isolated from marine sediment.</title>
        <authorList>
            <person name="Feng X."/>
        </authorList>
    </citation>
    <scope>NUCLEOTIDE SEQUENCE</scope>
    <source>
        <strain evidence="8">NFK12</strain>
    </source>
</reference>
<comment type="caution">
    <text evidence="8">The sequence shown here is derived from an EMBL/GenBank/DDBJ whole genome shotgun (WGS) entry which is preliminary data.</text>
</comment>
<evidence type="ECO:0000256" key="5">
    <source>
        <dbReference type="RuleBase" id="RU003888"/>
    </source>
</evidence>
<dbReference type="RefSeq" id="WP_191619615.1">
    <property type="nucleotide sequence ID" value="NZ_JACYFG010000061.1"/>
</dbReference>
<gene>
    <name evidence="4 8" type="primary">rplO</name>
    <name evidence="8" type="ORF">IEN85_23780</name>
</gene>
<evidence type="ECO:0000256" key="1">
    <source>
        <dbReference type="ARBA" id="ARBA00007320"/>
    </source>
</evidence>
<dbReference type="GO" id="GO:0019843">
    <property type="term" value="F:rRNA binding"/>
    <property type="evidence" value="ECO:0007669"/>
    <property type="project" value="UniProtKB-UniRule"/>
</dbReference>
<dbReference type="SUPFAM" id="SSF52080">
    <property type="entry name" value="Ribosomal proteins L15p and L18e"/>
    <property type="match status" value="1"/>
</dbReference>
<feature type="domain" description="Large ribosomal subunit protein uL15/eL18" evidence="7">
    <location>
        <begin position="78"/>
        <end position="145"/>
    </location>
</feature>
<dbReference type="AlphaFoldDB" id="A0A927FF40"/>
<comment type="function">
    <text evidence="4">Binds to the 23S rRNA.</text>
</comment>
<dbReference type="EMBL" id="JACYFG010000061">
    <property type="protein sequence ID" value="MBD5782540.1"/>
    <property type="molecule type" value="Genomic_DNA"/>
</dbReference>
<dbReference type="InterPro" id="IPR030878">
    <property type="entry name" value="Ribosomal_uL15"/>
</dbReference>
<evidence type="ECO:0000313" key="8">
    <source>
        <dbReference type="EMBL" id="MBD5782540.1"/>
    </source>
</evidence>
<evidence type="ECO:0000256" key="4">
    <source>
        <dbReference type="HAMAP-Rule" id="MF_01341"/>
    </source>
</evidence>
<dbReference type="GO" id="GO:0006412">
    <property type="term" value="P:translation"/>
    <property type="evidence" value="ECO:0007669"/>
    <property type="project" value="UniProtKB-UniRule"/>
</dbReference>
<dbReference type="InterPro" id="IPR036227">
    <property type="entry name" value="Ribosomal_uL15/eL18_sf"/>
</dbReference>
<dbReference type="InterPro" id="IPR005749">
    <property type="entry name" value="Ribosomal_uL15_bac-type"/>
</dbReference>
<dbReference type="Gene3D" id="3.100.10.10">
    <property type="match status" value="1"/>
</dbReference>